<accession>A0A382ZMQ8</accession>
<reference evidence="1" key="1">
    <citation type="submission" date="2018-05" db="EMBL/GenBank/DDBJ databases">
        <authorList>
            <person name="Lanie J.A."/>
            <person name="Ng W.-L."/>
            <person name="Kazmierczak K.M."/>
            <person name="Andrzejewski T.M."/>
            <person name="Davidsen T.M."/>
            <person name="Wayne K.J."/>
            <person name="Tettelin H."/>
            <person name="Glass J.I."/>
            <person name="Rusch D."/>
            <person name="Podicherti R."/>
            <person name="Tsui H.-C.T."/>
            <person name="Winkler M.E."/>
        </authorList>
    </citation>
    <scope>NUCLEOTIDE SEQUENCE</scope>
</reference>
<gene>
    <name evidence="1" type="ORF">METZ01_LOCUS449618</name>
</gene>
<evidence type="ECO:0000313" key="1">
    <source>
        <dbReference type="EMBL" id="SVD96764.1"/>
    </source>
</evidence>
<organism evidence="1">
    <name type="scientific">marine metagenome</name>
    <dbReference type="NCBI Taxonomy" id="408172"/>
    <lineage>
        <taxon>unclassified sequences</taxon>
        <taxon>metagenomes</taxon>
        <taxon>ecological metagenomes</taxon>
    </lineage>
</organism>
<feature type="non-terminal residue" evidence="1">
    <location>
        <position position="61"/>
    </location>
</feature>
<sequence length="61" mass="6794">MENVLQIGQEAIHHILRMQLYGHFGNALVGPPKILVHHLLQDGLPPLGGRGVTRRLHPAYL</sequence>
<proteinExistence type="predicted"/>
<dbReference type="AlphaFoldDB" id="A0A382ZMQ8"/>
<dbReference type="EMBL" id="UINC01185186">
    <property type="protein sequence ID" value="SVD96764.1"/>
    <property type="molecule type" value="Genomic_DNA"/>
</dbReference>
<name>A0A382ZMQ8_9ZZZZ</name>
<protein>
    <submittedName>
        <fullName evidence="1">Uncharacterized protein</fullName>
    </submittedName>
</protein>